<dbReference type="EMBL" id="MK167395">
    <property type="protein sequence ID" value="QCZ41222.1"/>
    <property type="molecule type" value="mRNA"/>
</dbReference>
<dbReference type="GO" id="GO:0005576">
    <property type="term" value="C:extracellular region"/>
    <property type="evidence" value="ECO:0007669"/>
    <property type="project" value="InterPro"/>
</dbReference>
<evidence type="ECO:0000313" key="2">
    <source>
        <dbReference type="EMBL" id="QCZ41222.1"/>
    </source>
</evidence>
<evidence type="ECO:0000256" key="1">
    <source>
        <dbReference type="ARBA" id="ARBA00022969"/>
    </source>
</evidence>
<name>A0A4Y5RWU8_9FUNG</name>
<reference evidence="2" key="1">
    <citation type="submission" date="2018-11" db="EMBL/GenBank/DDBJ databases">
        <authorList>
            <person name="Zhou X."/>
        </authorList>
    </citation>
    <scope>NUCLEOTIDE SEQUENCE</scope>
    <source>
        <strain evidence="2">ARSEF 7217</strain>
    </source>
</reference>
<dbReference type="InterPro" id="IPR001615">
    <property type="entry name" value="Endotoxin_CytB"/>
</dbReference>
<sequence>MANPTFESIDNAPDNFIGTVSQVQKFCQEDISISKQKFDWDNFQNRVKSRSDADLTISEVKSNKIIKNEAKVELMVTELVDFLKNALAVAVSGGEELALKTAIDKVFTGLSKSNQDAWIFHQASSGYNSAWEYRLLYSFPRGDSKKSFLTLVLTFFIESKVEKEKILWITTKDISNFKVELTSCKLLVLDTFKA</sequence>
<dbReference type="Pfam" id="PF01338">
    <property type="entry name" value="Bac_thur_toxin"/>
    <property type="match status" value="1"/>
</dbReference>
<proteinExistence type="evidence at transcript level"/>
<protein>
    <submittedName>
        <fullName evidence="2">Cyt-Co</fullName>
    </submittedName>
</protein>
<dbReference type="Gene3D" id="3.40.198.10">
    <property type="entry name" value="Delta-endotoxin CytB-like"/>
    <property type="match status" value="1"/>
</dbReference>
<dbReference type="InterPro" id="IPR035918">
    <property type="entry name" value="CytB_endotoxin-like_sf"/>
</dbReference>
<dbReference type="SMR" id="A0A4Y5RWU8"/>
<organism evidence="2">
    <name type="scientific">Conidiobolus obscurus</name>
    <dbReference type="NCBI Taxonomy" id="164418"/>
    <lineage>
        <taxon>Eukaryota</taxon>
        <taxon>Fungi</taxon>
        <taxon>Fungi incertae sedis</taxon>
        <taxon>Zoopagomycota</taxon>
        <taxon>Entomophthoromycotina</taxon>
        <taxon>Entomophthoromycetes</taxon>
        <taxon>Entomophthorales</taxon>
        <taxon>Ancylistaceae</taxon>
        <taxon>Conidiobolus</taxon>
    </lineage>
</organism>
<keyword evidence="1" id="KW-0749">Sporulation</keyword>
<dbReference type="AlphaFoldDB" id="A0A4Y5RWU8"/>
<dbReference type="GO" id="GO:0030435">
    <property type="term" value="P:sporulation resulting in formation of a cellular spore"/>
    <property type="evidence" value="ECO:0007669"/>
    <property type="project" value="UniProtKB-KW"/>
</dbReference>
<accession>A0A4Y5RWU8</accession>
<dbReference type="SUPFAM" id="SSF55676">
    <property type="entry name" value="CytB endotoxin-like"/>
    <property type="match status" value="1"/>
</dbReference>